<comment type="caution">
    <text evidence="1">The sequence shown here is derived from an EMBL/GenBank/DDBJ whole genome shotgun (WGS) entry which is preliminary data.</text>
</comment>
<reference evidence="1 2" key="1">
    <citation type="submission" date="2024-04" db="EMBL/GenBank/DDBJ databases">
        <title>Luteolibacter sp. isolated from soil.</title>
        <authorList>
            <person name="An J."/>
        </authorList>
    </citation>
    <scope>NUCLEOTIDE SEQUENCE [LARGE SCALE GENOMIC DNA]</scope>
    <source>
        <strain evidence="1 2">Y139</strain>
    </source>
</reference>
<evidence type="ECO:0000313" key="1">
    <source>
        <dbReference type="EMBL" id="MEK7949977.1"/>
    </source>
</evidence>
<evidence type="ECO:0000313" key="2">
    <source>
        <dbReference type="Proteomes" id="UP001371305"/>
    </source>
</evidence>
<dbReference type="EMBL" id="JBBUKT010000002">
    <property type="protein sequence ID" value="MEK7949977.1"/>
    <property type="molecule type" value="Genomic_DNA"/>
</dbReference>
<gene>
    <name evidence="1" type="ORF">WKV53_05705</name>
</gene>
<sequence length="399" mass="44421">MRALKRYQKFFLMLLAGIVVAGFVFNTTVNPWRVTPMPWSLSQLDPYRPIDNTWNRTAKAGLVRSGTWDAAMFGSSRVDIGLDPKHPAFKGLHCANLGLNAGLLVENHAMFRYYFERQHPRLVVLAIDAGDISTPPPKINVTDFALSPLDPEANSFERELRYHAGISTLAASFATVGRAIKGKVADHTPQGFRRDAPFPANQRMLISSLYLSTTYRMVQSHIANGGLSEAKMKLLEEIVAKCREADARLVIFFTPNHALFQLAYRELGDPDCYFEKDRRALAELAARSNAAAPSAPPVEIWDFLDGHPLNSPPLPAAGDKTGHIENWIDLFHATPVIGKEMLDRLDGPGTYGERLTPEGISTRIEKVRAQLDDYASRHPDDVAFLRQSLAKFQAPTLEK</sequence>
<name>A0ABU9AQJ1_9BACT</name>
<dbReference type="RefSeq" id="WP_341403392.1">
    <property type="nucleotide sequence ID" value="NZ_JBBUKT010000002.1"/>
</dbReference>
<proteinExistence type="predicted"/>
<protein>
    <submittedName>
        <fullName evidence="1">Uncharacterized protein</fullName>
    </submittedName>
</protein>
<organism evidence="1 2">
    <name type="scientific">Luteolibacter soli</name>
    <dbReference type="NCBI Taxonomy" id="3135280"/>
    <lineage>
        <taxon>Bacteria</taxon>
        <taxon>Pseudomonadati</taxon>
        <taxon>Verrucomicrobiota</taxon>
        <taxon>Verrucomicrobiia</taxon>
        <taxon>Verrucomicrobiales</taxon>
        <taxon>Verrucomicrobiaceae</taxon>
        <taxon>Luteolibacter</taxon>
    </lineage>
</organism>
<dbReference type="Proteomes" id="UP001371305">
    <property type="component" value="Unassembled WGS sequence"/>
</dbReference>
<keyword evidence="2" id="KW-1185">Reference proteome</keyword>
<accession>A0ABU9AQJ1</accession>